<reference evidence="4" key="1">
    <citation type="submission" date="2020-10" db="EMBL/GenBank/DDBJ databases">
        <authorList>
            <person name="Lu T."/>
            <person name="Wang Q."/>
            <person name="Han X."/>
        </authorList>
    </citation>
    <scope>NUCLEOTIDE SEQUENCE</scope>
    <source>
        <strain evidence="4">WQ 117</strain>
    </source>
</reference>
<dbReference type="NCBIfam" id="TIGR00732">
    <property type="entry name" value="dprA"/>
    <property type="match status" value="1"/>
</dbReference>
<accession>A0A8J7FWN5</accession>
<comment type="caution">
    <text evidence="4">The sequence shown here is derived from an EMBL/GenBank/DDBJ whole genome shotgun (WGS) entry which is preliminary data.</text>
</comment>
<dbReference type="SUPFAM" id="SSF102405">
    <property type="entry name" value="MCP/YpsA-like"/>
    <property type="match status" value="1"/>
</dbReference>
<comment type="similarity">
    <text evidence="1">Belongs to the DprA/Smf family.</text>
</comment>
<dbReference type="InterPro" id="IPR010994">
    <property type="entry name" value="RuvA_2-like"/>
</dbReference>
<evidence type="ECO:0000259" key="3">
    <source>
        <dbReference type="Pfam" id="PF17782"/>
    </source>
</evidence>
<proteinExistence type="inferred from homology"/>
<keyword evidence="5" id="KW-1185">Reference proteome</keyword>
<gene>
    <name evidence="4" type="primary">dprA</name>
    <name evidence="4" type="ORF">IM532_05615</name>
</gene>
<evidence type="ECO:0000313" key="5">
    <source>
        <dbReference type="Proteomes" id="UP000608754"/>
    </source>
</evidence>
<dbReference type="PANTHER" id="PTHR43022">
    <property type="entry name" value="PROTEIN SMF"/>
    <property type="match status" value="1"/>
</dbReference>
<organism evidence="4 5">
    <name type="scientific">Faecalibacter rhinopitheci</name>
    <dbReference type="NCBI Taxonomy" id="2779678"/>
    <lineage>
        <taxon>Bacteria</taxon>
        <taxon>Pseudomonadati</taxon>
        <taxon>Bacteroidota</taxon>
        <taxon>Flavobacteriia</taxon>
        <taxon>Flavobacteriales</taxon>
        <taxon>Weeksellaceae</taxon>
        <taxon>Faecalibacter</taxon>
    </lineage>
</organism>
<feature type="domain" description="Smf/DprA SLOG" evidence="2">
    <location>
        <begin position="88"/>
        <end position="296"/>
    </location>
</feature>
<dbReference type="InterPro" id="IPR003488">
    <property type="entry name" value="DprA"/>
</dbReference>
<dbReference type="EMBL" id="JADGIK010000003">
    <property type="protein sequence ID" value="MBF0596928.1"/>
    <property type="molecule type" value="Genomic_DNA"/>
</dbReference>
<protein>
    <submittedName>
        <fullName evidence="4">DNA-protecting protein DprA</fullName>
    </submittedName>
</protein>
<evidence type="ECO:0000259" key="2">
    <source>
        <dbReference type="Pfam" id="PF02481"/>
    </source>
</evidence>
<dbReference type="InterPro" id="IPR041614">
    <property type="entry name" value="DprA_WH"/>
</dbReference>
<dbReference type="Gene3D" id="3.40.50.450">
    <property type="match status" value="1"/>
</dbReference>
<dbReference type="Proteomes" id="UP000608754">
    <property type="component" value="Unassembled WGS sequence"/>
</dbReference>
<dbReference type="Pfam" id="PF17782">
    <property type="entry name" value="WHD_DprA"/>
    <property type="match status" value="1"/>
</dbReference>
<dbReference type="SUPFAM" id="SSF47781">
    <property type="entry name" value="RuvA domain 2-like"/>
    <property type="match status" value="1"/>
</dbReference>
<evidence type="ECO:0000313" key="4">
    <source>
        <dbReference type="EMBL" id="MBF0596928.1"/>
    </source>
</evidence>
<evidence type="ECO:0000256" key="1">
    <source>
        <dbReference type="ARBA" id="ARBA00006525"/>
    </source>
</evidence>
<dbReference type="GO" id="GO:0009294">
    <property type="term" value="P:DNA-mediated transformation"/>
    <property type="evidence" value="ECO:0007669"/>
    <property type="project" value="InterPro"/>
</dbReference>
<name>A0A8J7FWN5_9FLAO</name>
<dbReference type="AlphaFoldDB" id="A0A8J7FWN5"/>
<dbReference type="Pfam" id="PF02481">
    <property type="entry name" value="DNA_processg_A"/>
    <property type="match status" value="1"/>
</dbReference>
<dbReference type="InterPro" id="IPR036388">
    <property type="entry name" value="WH-like_DNA-bd_sf"/>
</dbReference>
<sequence length="373" mass="42748">MIKYLVLKMISEQRYILALSFIKGIGDSRIFFLINFFGSAQCVWEKSKQDLQVIKGIGPKSIQDIGKTKFLDLADQEIEFCKKYNIDILTIFDEDYPSLLKQCPDAPLVLYKKGNINFEKSKKIAVVGTRKMTNYGKLFINELIESLQDFDITIVSGLAYGCDIYSHALAIKYNVPTWAVLAHHLNHIYPTQHRYLAEDMLENGGWISEQPSFKSIQPKYFIQRNRIIAGLSDVTILVESAAHGGSLVTAKFANDYNRDVFALPGKMTDQFSIGCNYLIKTHQAYLIESSKDLIYHLDFMNNPKRTNQFAMFIDLDVEEQKVFDYLQQNGKTHIDALAISLQLLTYELMPILLNLELKQVIKPLPGKYFDLYS</sequence>
<dbReference type="PANTHER" id="PTHR43022:SF1">
    <property type="entry name" value="PROTEIN SMF"/>
    <property type="match status" value="1"/>
</dbReference>
<dbReference type="RefSeq" id="WP_194182480.1">
    <property type="nucleotide sequence ID" value="NZ_JADGIK010000003.1"/>
</dbReference>
<feature type="domain" description="DprA winged helix" evidence="3">
    <location>
        <begin position="314"/>
        <end position="367"/>
    </location>
</feature>
<dbReference type="InterPro" id="IPR057666">
    <property type="entry name" value="DrpA_SLOG"/>
</dbReference>
<dbReference type="Gene3D" id="1.10.10.10">
    <property type="entry name" value="Winged helix-like DNA-binding domain superfamily/Winged helix DNA-binding domain"/>
    <property type="match status" value="1"/>
</dbReference>